<evidence type="ECO:0000313" key="6">
    <source>
        <dbReference type="Proteomes" id="UP001530377"/>
    </source>
</evidence>
<feature type="compositionally biased region" description="Basic residues" evidence="4">
    <location>
        <begin position="155"/>
        <end position="165"/>
    </location>
</feature>
<feature type="compositionally biased region" description="Basic and acidic residues" evidence="4">
    <location>
        <begin position="104"/>
        <end position="131"/>
    </location>
</feature>
<evidence type="ECO:0000256" key="4">
    <source>
        <dbReference type="SAM" id="MobiDB-lite"/>
    </source>
</evidence>
<dbReference type="SUPFAM" id="SSF47762">
    <property type="entry name" value="PAH2 domain"/>
    <property type="match status" value="1"/>
</dbReference>
<dbReference type="PROSITE" id="PS51477">
    <property type="entry name" value="PAH"/>
    <property type="match status" value="1"/>
</dbReference>
<dbReference type="Pfam" id="PF02671">
    <property type="entry name" value="PAH"/>
    <property type="match status" value="1"/>
</dbReference>
<feature type="region of interest" description="Disordered" evidence="4">
    <location>
        <begin position="468"/>
        <end position="489"/>
    </location>
</feature>
<evidence type="ECO:0000256" key="1">
    <source>
        <dbReference type="ARBA" id="ARBA00004123"/>
    </source>
</evidence>
<dbReference type="Proteomes" id="UP001530377">
    <property type="component" value="Unassembled WGS sequence"/>
</dbReference>
<comment type="caution">
    <text evidence="5">The sequence shown here is derived from an EMBL/GenBank/DDBJ whole genome shotgun (WGS) entry which is preliminary data.</text>
</comment>
<feature type="region of interest" description="Disordered" evidence="4">
    <location>
        <begin position="104"/>
        <end position="166"/>
    </location>
</feature>
<organism evidence="5 6">
    <name type="scientific">Cyclostephanos tholiformis</name>
    <dbReference type="NCBI Taxonomy" id="382380"/>
    <lineage>
        <taxon>Eukaryota</taxon>
        <taxon>Sar</taxon>
        <taxon>Stramenopiles</taxon>
        <taxon>Ochrophyta</taxon>
        <taxon>Bacillariophyta</taxon>
        <taxon>Coscinodiscophyceae</taxon>
        <taxon>Thalassiosirophycidae</taxon>
        <taxon>Stephanodiscales</taxon>
        <taxon>Stephanodiscaceae</taxon>
        <taxon>Cyclostephanos</taxon>
    </lineage>
</organism>
<evidence type="ECO:0000256" key="3">
    <source>
        <dbReference type="PROSITE-ProRule" id="PRU00810"/>
    </source>
</evidence>
<protein>
    <submittedName>
        <fullName evidence="5">Uncharacterized protein</fullName>
    </submittedName>
</protein>
<keyword evidence="2 3" id="KW-0539">Nucleus</keyword>
<reference evidence="5 6" key="1">
    <citation type="submission" date="2024-10" db="EMBL/GenBank/DDBJ databases">
        <title>Updated reference genomes for cyclostephanoid diatoms.</title>
        <authorList>
            <person name="Roberts W.R."/>
            <person name="Alverson A.J."/>
        </authorList>
    </citation>
    <scope>NUCLEOTIDE SEQUENCE [LARGE SCALE GENOMIC DNA]</scope>
    <source>
        <strain evidence="5 6">AJA228-03</strain>
    </source>
</reference>
<evidence type="ECO:0000256" key="2">
    <source>
        <dbReference type="ARBA" id="ARBA00023242"/>
    </source>
</evidence>
<feature type="compositionally biased region" description="Low complexity" evidence="4">
    <location>
        <begin position="234"/>
        <end position="246"/>
    </location>
</feature>
<dbReference type="GO" id="GO:0005634">
    <property type="term" value="C:nucleus"/>
    <property type="evidence" value="ECO:0007669"/>
    <property type="project" value="UniProtKB-SubCell"/>
</dbReference>
<proteinExistence type="predicted"/>
<comment type="subcellular location">
    <subcellularLocation>
        <location evidence="1 3">Nucleus</location>
    </subcellularLocation>
</comment>
<feature type="compositionally biased region" description="Polar residues" evidence="4">
    <location>
        <begin position="468"/>
        <end position="483"/>
    </location>
</feature>
<dbReference type="AlphaFoldDB" id="A0ABD3SRW7"/>
<evidence type="ECO:0000313" key="5">
    <source>
        <dbReference type="EMBL" id="KAL3827175.1"/>
    </source>
</evidence>
<feature type="region of interest" description="Disordered" evidence="4">
    <location>
        <begin position="227"/>
        <end position="247"/>
    </location>
</feature>
<accession>A0ABD3SRW7</accession>
<dbReference type="EMBL" id="JALLPB020000007">
    <property type="protein sequence ID" value="KAL3827175.1"/>
    <property type="molecule type" value="Genomic_DNA"/>
</dbReference>
<dbReference type="Gene3D" id="1.20.1160.11">
    <property type="entry name" value="Paired amphipathic helix"/>
    <property type="match status" value="1"/>
</dbReference>
<gene>
    <name evidence="5" type="ORF">ACHAXA_006730</name>
</gene>
<keyword evidence="6" id="KW-1185">Reference proteome</keyword>
<name>A0ABD3SRW7_9STRA</name>
<dbReference type="InterPro" id="IPR036600">
    <property type="entry name" value="PAH_sf"/>
</dbReference>
<dbReference type="InterPro" id="IPR003822">
    <property type="entry name" value="PAH"/>
</dbReference>
<sequence>MASPKNDDIQRAKDFVVRVKCALGASSSDYRNFLHTLRMYKSGELSPTDVIDRMSSLFSGVEDLIREELIAGFDAFLPSEYRINGRGGRVDIGGVGVANDVHGKVDEEKEDESNKGVKHDVKCAGEKRIVDDDPDAGGQNEDGEDEDDNSDHLGTKRPRRTKRSRPLLGDDCCASFSSSSAAASASRIKITRADIILSPPFVDPSCDLLHGGCNPVQIVNRNRRDIDGSSVPEQQRQQQQQQQQQQRADDYYEGIAVECKLCNGKRDAMAIANNEPVLLCEQRGCNAEYHLGCLYNCRPRLFRTNNNSYNNEKKVGAGATKLKSNDTVWDTEDVASSVSDGLDDDGDDRVDAPTSKIDGVDNSCTKYLFTELEIPTGEIYCAECHSMGAASVLAKYFDRVDYERSHFSCNRAYVTALLEKHMTDNPEGNVIGGKGNDGWGTAIARSQFKNMPRSELWDAHELHRLAMSSSDSTTAGRSNNGNGKENPGCEGVCDGDDDLNSIEWKKAVEDDGEDSAEFLVGKVVTIYNYLDNEYHVGRIVDWRTSTAYPFRPTPPGIATCNRKKNGSIRIEDLYYYGTGSLSTCEFLVRFPSGTQGRKKELLRWIMLEEHSLAVGVSLIQGKASKPNGDGGIWKPATILARSALELVLIRPLLCEDEQGNLFGTMIRSEKSGFGGDEGTKGGSNVNDEKWALASFFGESQHALLHLPYDARSLLEHKRAKQIEEGENDVPTLFRNRWASVDIPLALALAEQSERERCKAWSRLILHRSDHPLALLSFDEYCAQRQLEKCRFPSANVDGASESGLDETPSIANGSDRSLVERGLDRMWLAQLREKVSSSCKQQPMQLSKDMLMSFKCENVSSVANAMALLQSR</sequence>